<comment type="caution">
    <text evidence="2">The sequence shown here is derived from an EMBL/GenBank/DDBJ whole genome shotgun (WGS) entry which is preliminary data.</text>
</comment>
<dbReference type="EMBL" id="PGOL01005202">
    <property type="protein sequence ID" value="PKI35839.1"/>
    <property type="molecule type" value="Genomic_DNA"/>
</dbReference>
<dbReference type="AlphaFoldDB" id="A0A2I0HVV4"/>
<dbReference type="CDD" id="cd06222">
    <property type="entry name" value="RNase_H_like"/>
    <property type="match status" value="1"/>
</dbReference>
<dbReference type="InterPro" id="IPR012337">
    <property type="entry name" value="RNaseH-like_sf"/>
</dbReference>
<sequence>MGLHEGTKGSGAGGVIRDSNDTWIGGFMHNIGRASSMMAELWGVCSGMDLAWFLGCPRLTLEVDSANVRDLVIHQTIGAPLLRPLLTFLGTCLLGTGRSQSYICTAKEIVVQIDLFRSNCQLDDYLLSSFDS</sequence>
<keyword evidence="3" id="KW-1185">Reference proteome</keyword>
<dbReference type="GO" id="GO:0003676">
    <property type="term" value="F:nucleic acid binding"/>
    <property type="evidence" value="ECO:0007669"/>
    <property type="project" value="InterPro"/>
</dbReference>
<dbReference type="InterPro" id="IPR044730">
    <property type="entry name" value="RNase_H-like_dom_plant"/>
</dbReference>
<dbReference type="PANTHER" id="PTHR47723:SF13">
    <property type="entry name" value="PUTATIVE-RELATED"/>
    <property type="match status" value="1"/>
</dbReference>
<gene>
    <name evidence="2" type="ORF">CRG98_043748</name>
</gene>
<dbReference type="Gene3D" id="3.30.420.10">
    <property type="entry name" value="Ribonuclease H-like superfamily/Ribonuclease H"/>
    <property type="match status" value="1"/>
</dbReference>
<accession>A0A2I0HVV4</accession>
<proteinExistence type="predicted"/>
<protein>
    <recommendedName>
        <fullName evidence="1">RNase H type-1 domain-containing protein</fullName>
    </recommendedName>
</protein>
<dbReference type="SUPFAM" id="SSF53098">
    <property type="entry name" value="Ribonuclease H-like"/>
    <property type="match status" value="1"/>
</dbReference>
<dbReference type="Proteomes" id="UP000233551">
    <property type="component" value="Unassembled WGS sequence"/>
</dbReference>
<dbReference type="Pfam" id="PF13456">
    <property type="entry name" value="RVT_3"/>
    <property type="match status" value="1"/>
</dbReference>
<evidence type="ECO:0000259" key="1">
    <source>
        <dbReference type="Pfam" id="PF13456"/>
    </source>
</evidence>
<evidence type="ECO:0000313" key="2">
    <source>
        <dbReference type="EMBL" id="PKI35839.1"/>
    </source>
</evidence>
<feature type="domain" description="RNase H type-1" evidence="1">
    <location>
        <begin position="4"/>
        <end position="76"/>
    </location>
</feature>
<evidence type="ECO:0000313" key="3">
    <source>
        <dbReference type="Proteomes" id="UP000233551"/>
    </source>
</evidence>
<dbReference type="InterPro" id="IPR036397">
    <property type="entry name" value="RNaseH_sf"/>
</dbReference>
<name>A0A2I0HVV4_PUNGR</name>
<reference evidence="2 3" key="1">
    <citation type="submission" date="2017-11" db="EMBL/GenBank/DDBJ databases">
        <title>De-novo sequencing of pomegranate (Punica granatum L.) genome.</title>
        <authorList>
            <person name="Akparov Z."/>
            <person name="Amiraslanov A."/>
            <person name="Hajiyeva S."/>
            <person name="Abbasov M."/>
            <person name="Kaur K."/>
            <person name="Hamwieh A."/>
            <person name="Solovyev V."/>
            <person name="Salamov A."/>
            <person name="Braich B."/>
            <person name="Kosarev P."/>
            <person name="Mahmoud A."/>
            <person name="Hajiyev E."/>
            <person name="Babayeva S."/>
            <person name="Izzatullayeva V."/>
            <person name="Mammadov A."/>
            <person name="Mammadov A."/>
            <person name="Sharifova S."/>
            <person name="Ojaghi J."/>
            <person name="Eynullazada K."/>
            <person name="Bayramov B."/>
            <person name="Abdulazimova A."/>
            <person name="Shahmuradov I."/>
        </authorList>
    </citation>
    <scope>NUCLEOTIDE SEQUENCE [LARGE SCALE GENOMIC DNA]</scope>
    <source>
        <strain evidence="3">cv. AG2017</strain>
        <tissue evidence="2">Leaf</tissue>
    </source>
</reference>
<dbReference type="GO" id="GO:0004523">
    <property type="term" value="F:RNA-DNA hybrid ribonuclease activity"/>
    <property type="evidence" value="ECO:0007669"/>
    <property type="project" value="InterPro"/>
</dbReference>
<dbReference type="InterPro" id="IPR053151">
    <property type="entry name" value="RNase_H-like"/>
</dbReference>
<organism evidence="2 3">
    <name type="scientific">Punica granatum</name>
    <name type="common">Pomegranate</name>
    <dbReference type="NCBI Taxonomy" id="22663"/>
    <lineage>
        <taxon>Eukaryota</taxon>
        <taxon>Viridiplantae</taxon>
        <taxon>Streptophyta</taxon>
        <taxon>Embryophyta</taxon>
        <taxon>Tracheophyta</taxon>
        <taxon>Spermatophyta</taxon>
        <taxon>Magnoliopsida</taxon>
        <taxon>eudicotyledons</taxon>
        <taxon>Gunneridae</taxon>
        <taxon>Pentapetalae</taxon>
        <taxon>rosids</taxon>
        <taxon>malvids</taxon>
        <taxon>Myrtales</taxon>
        <taxon>Lythraceae</taxon>
        <taxon>Punica</taxon>
    </lineage>
</organism>
<dbReference type="InterPro" id="IPR002156">
    <property type="entry name" value="RNaseH_domain"/>
</dbReference>
<dbReference type="PANTHER" id="PTHR47723">
    <property type="entry name" value="OS05G0353850 PROTEIN"/>
    <property type="match status" value="1"/>
</dbReference>